<keyword evidence="1" id="KW-0472">Membrane</keyword>
<evidence type="ECO:0000313" key="3">
    <source>
        <dbReference type="Proteomes" id="UP000832041"/>
    </source>
</evidence>
<keyword evidence="1" id="KW-1133">Transmembrane helix</keyword>
<keyword evidence="1" id="KW-0812">Transmembrane</keyword>
<dbReference type="EMBL" id="CP051627">
    <property type="protein sequence ID" value="UPT20179.1"/>
    <property type="molecule type" value="Genomic_DNA"/>
</dbReference>
<protein>
    <submittedName>
        <fullName evidence="2">Uncharacterized protein</fullName>
    </submittedName>
</protein>
<reference evidence="2 3" key="1">
    <citation type="submission" date="2020-04" db="EMBL/GenBank/DDBJ databases">
        <title>Thermobifida alba genome sequencing and assembly.</title>
        <authorList>
            <person name="Luzics S."/>
            <person name="Horvath B."/>
            <person name="Nagy I."/>
            <person name="Toth A."/>
            <person name="Nagy I."/>
            <person name="Kukolya J."/>
        </authorList>
    </citation>
    <scope>NUCLEOTIDE SEQUENCE [LARGE SCALE GENOMIC DNA]</scope>
    <source>
        <strain evidence="2 3">DSM 43795</strain>
    </source>
</reference>
<sequence length="52" mass="5486">MGALGIPELVALAVIMAAPVAVLVAGIVFTVRIARHGAPAVFARARRHREIR</sequence>
<dbReference type="Proteomes" id="UP000832041">
    <property type="component" value="Chromosome"/>
</dbReference>
<evidence type="ECO:0000313" key="2">
    <source>
        <dbReference type="EMBL" id="UPT20179.1"/>
    </source>
</evidence>
<proteinExistence type="predicted"/>
<name>A0ABY4KXM0_THEAE</name>
<feature type="transmembrane region" description="Helical" evidence="1">
    <location>
        <begin position="12"/>
        <end position="34"/>
    </location>
</feature>
<gene>
    <name evidence="2" type="ORF">FOF52_03685</name>
</gene>
<organism evidence="2 3">
    <name type="scientific">Thermobifida alba</name>
    <name type="common">Thermomonospora alba</name>
    <dbReference type="NCBI Taxonomy" id="53522"/>
    <lineage>
        <taxon>Bacteria</taxon>
        <taxon>Bacillati</taxon>
        <taxon>Actinomycetota</taxon>
        <taxon>Actinomycetes</taxon>
        <taxon>Streptosporangiales</taxon>
        <taxon>Nocardiopsidaceae</taxon>
        <taxon>Thermobifida</taxon>
    </lineage>
</organism>
<evidence type="ECO:0000256" key="1">
    <source>
        <dbReference type="SAM" id="Phobius"/>
    </source>
</evidence>
<dbReference type="RefSeq" id="WP_248592432.1">
    <property type="nucleotide sequence ID" value="NZ_BAABEB010000012.1"/>
</dbReference>
<keyword evidence="3" id="KW-1185">Reference proteome</keyword>
<accession>A0ABY4KXM0</accession>